<dbReference type="GO" id="GO:0005524">
    <property type="term" value="F:ATP binding"/>
    <property type="evidence" value="ECO:0007669"/>
    <property type="project" value="UniProtKB-KW"/>
</dbReference>
<protein>
    <recommendedName>
        <fullName evidence="2">histidine kinase</fullName>
        <ecNumber evidence="2">2.7.13.3</ecNumber>
    </recommendedName>
</protein>
<sequence length="382" mass="41478">MKRLASVRVTREQDIVRVRQIGQLVARTTGFSAFAETRVVTAWLELARNILQHGGGGRINFALDAHRRKIAAIGTAIDEGPGIERVDDLLQGRRRPADKGGLGLGLRGVHRMADRFDIRTGPEGTRVEAGFLSERPEGELLDTVKEAADAIEALDQIDPAAVLAQQNDDLMRALSERDLLIAEIHHRTRNNLALVSSLVRLSRSGAKQEETRAALKELEGRINAIIQVHQQLQHAETSGEMQLVPLLEEVVAQARRAFSAPNLLISTEVTGDQVTVGSGAAVALGLIVGELITNAMKHGFAGRSEGRITVSLDSSQDGYLTLVTADDGNGLPAGQDRPERSSSLGWRMIRTMADKYGGQITTDGTKGLRVTIRFDRDLLTET</sequence>
<dbReference type="PROSITE" id="PS50109">
    <property type="entry name" value="HIS_KIN"/>
    <property type="match status" value="1"/>
</dbReference>
<evidence type="ECO:0000313" key="9">
    <source>
        <dbReference type="EMBL" id="TCD16139.1"/>
    </source>
</evidence>
<keyword evidence="7" id="KW-0067">ATP-binding</keyword>
<reference evidence="9 10" key="1">
    <citation type="journal article" date="2015" name="Antonie Van Leeuwenhoek">
        <title>Oricola cellulosilytica gen. nov., sp. nov., a cellulose-degrading bacterium of the family Phyllobacteriaceae isolated from surface seashore water, and emended descriptions of Mesorhizobium loti and Phyllobacterium myrsinacearum.</title>
        <authorList>
            <person name="Hameed A."/>
            <person name="Shahina M."/>
            <person name="Lai W.A."/>
            <person name="Lin S.Y."/>
            <person name="Young L.S."/>
            <person name="Liu Y.C."/>
            <person name="Hsu Y.H."/>
            <person name="Young C.C."/>
        </authorList>
    </citation>
    <scope>NUCLEOTIDE SEQUENCE [LARGE SCALE GENOMIC DNA]</scope>
    <source>
        <strain evidence="9 10">KCTC 52183</strain>
    </source>
</reference>
<evidence type="ECO:0000256" key="4">
    <source>
        <dbReference type="ARBA" id="ARBA00022679"/>
    </source>
</evidence>
<feature type="domain" description="Histidine kinase" evidence="8">
    <location>
        <begin position="183"/>
        <end position="378"/>
    </location>
</feature>
<dbReference type="AlphaFoldDB" id="A0A4R0PKR2"/>
<evidence type="ECO:0000313" key="10">
    <source>
        <dbReference type="Proteomes" id="UP000291301"/>
    </source>
</evidence>
<dbReference type="Pfam" id="PF07568">
    <property type="entry name" value="HisKA_2"/>
    <property type="match status" value="1"/>
</dbReference>
<evidence type="ECO:0000256" key="7">
    <source>
        <dbReference type="ARBA" id="ARBA00022840"/>
    </source>
</evidence>
<dbReference type="PANTHER" id="PTHR41523:SF8">
    <property type="entry name" value="ETHYLENE RESPONSE SENSOR PROTEIN"/>
    <property type="match status" value="1"/>
</dbReference>
<dbReference type="SMART" id="SM00387">
    <property type="entry name" value="HATPase_c"/>
    <property type="match status" value="2"/>
</dbReference>
<dbReference type="OrthoDB" id="9767435at2"/>
<dbReference type="InterPro" id="IPR011495">
    <property type="entry name" value="Sig_transdc_His_kin_sub2_dim/P"/>
</dbReference>
<evidence type="ECO:0000256" key="5">
    <source>
        <dbReference type="ARBA" id="ARBA00022741"/>
    </source>
</evidence>
<dbReference type="Gene3D" id="3.30.565.10">
    <property type="entry name" value="Histidine kinase-like ATPase, C-terminal domain"/>
    <property type="match status" value="2"/>
</dbReference>
<dbReference type="Gene3D" id="3.30.450.20">
    <property type="entry name" value="PAS domain"/>
    <property type="match status" value="1"/>
</dbReference>
<keyword evidence="4" id="KW-0808">Transferase</keyword>
<keyword evidence="3" id="KW-0597">Phosphoprotein</keyword>
<dbReference type="SUPFAM" id="SSF55874">
    <property type="entry name" value="ATPase domain of HSP90 chaperone/DNA topoisomerase II/histidine kinase"/>
    <property type="match status" value="2"/>
</dbReference>
<evidence type="ECO:0000256" key="6">
    <source>
        <dbReference type="ARBA" id="ARBA00022777"/>
    </source>
</evidence>
<evidence type="ECO:0000256" key="1">
    <source>
        <dbReference type="ARBA" id="ARBA00000085"/>
    </source>
</evidence>
<dbReference type="EC" id="2.7.13.3" evidence="2"/>
<name>A0A4R0PKR2_9HYPH</name>
<dbReference type="Proteomes" id="UP000291301">
    <property type="component" value="Unassembled WGS sequence"/>
</dbReference>
<keyword evidence="5" id="KW-0547">Nucleotide-binding</keyword>
<keyword evidence="6 9" id="KW-0418">Kinase</keyword>
<dbReference type="PANTHER" id="PTHR41523">
    <property type="entry name" value="TWO-COMPONENT SYSTEM SENSOR PROTEIN"/>
    <property type="match status" value="1"/>
</dbReference>
<dbReference type="EMBL" id="SJST01000001">
    <property type="protein sequence ID" value="TCD16139.1"/>
    <property type="molecule type" value="Genomic_DNA"/>
</dbReference>
<evidence type="ECO:0000256" key="3">
    <source>
        <dbReference type="ARBA" id="ARBA00022553"/>
    </source>
</evidence>
<comment type="caution">
    <text evidence="9">The sequence shown here is derived from an EMBL/GenBank/DDBJ whole genome shotgun (WGS) entry which is preliminary data.</text>
</comment>
<dbReference type="RefSeq" id="WP_131564733.1">
    <property type="nucleotide sequence ID" value="NZ_JAINFK010000001.1"/>
</dbReference>
<evidence type="ECO:0000259" key="8">
    <source>
        <dbReference type="PROSITE" id="PS50109"/>
    </source>
</evidence>
<dbReference type="InterPro" id="IPR005467">
    <property type="entry name" value="His_kinase_dom"/>
</dbReference>
<comment type="catalytic activity">
    <reaction evidence="1">
        <text>ATP + protein L-histidine = ADP + protein N-phospho-L-histidine.</text>
        <dbReference type="EC" id="2.7.13.3"/>
    </reaction>
</comment>
<gene>
    <name evidence="9" type="ORF">E0D97_01495</name>
</gene>
<dbReference type="InterPro" id="IPR003594">
    <property type="entry name" value="HATPase_dom"/>
</dbReference>
<evidence type="ECO:0000256" key="2">
    <source>
        <dbReference type="ARBA" id="ARBA00012438"/>
    </source>
</evidence>
<dbReference type="SMART" id="SM00911">
    <property type="entry name" value="HWE_HK"/>
    <property type="match status" value="1"/>
</dbReference>
<proteinExistence type="predicted"/>
<accession>A0A4R0PKR2</accession>
<dbReference type="Pfam" id="PF13581">
    <property type="entry name" value="HATPase_c_2"/>
    <property type="match status" value="2"/>
</dbReference>
<dbReference type="InterPro" id="IPR011102">
    <property type="entry name" value="Sig_transdc_His_kinase_HWE"/>
</dbReference>
<dbReference type="GO" id="GO:0004673">
    <property type="term" value="F:protein histidine kinase activity"/>
    <property type="evidence" value="ECO:0007669"/>
    <property type="project" value="UniProtKB-EC"/>
</dbReference>
<organism evidence="9 10">
    <name type="scientific">Oricola cellulosilytica</name>
    <dbReference type="NCBI Taxonomy" id="1429082"/>
    <lineage>
        <taxon>Bacteria</taxon>
        <taxon>Pseudomonadati</taxon>
        <taxon>Pseudomonadota</taxon>
        <taxon>Alphaproteobacteria</taxon>
        <taxon>Hyphomicrobiales</taxon>
        <taxon>Ahrensiaceae</taxon>
        <taxon>Oricola</taxon>
    </lineage>
</organism>
<keyword evidence="10" id="KW-1185">Reference proteome</keyword>
<dbReference type="InterPro" id="IPR036890">
    <property type="entry name" value="HATPase_C_sf"/>
</dbReference>